<reference evidence="7" key="1">
    <citation type="submission" date="2022-01" db="EMBL/GenBank/DDBJ databases">
        <title>Genome Sequence Resource for Two Populations of Ditylenchus destructor, the Migratory Endoparasitic Phytonematode.</title>
        <authorList>
            <person name="Zhang H."/>
            <person name="Lin R."/>
            <person name="Xie B."/>
        </authorList>
    </citation>
    <scope>NUCLEOTIDE SEQUENCE</scope>
    <source>
        <strain evidence="7">BazhouSP</strain>
    </source>
</reference>
<accession>A0AAD4MWL9</accession>
<feature type="region of interest" description="Disordered" evidence="5">
    <location>
        <begin position="1"/>
        <end position="66"/>
    </location>
</feature>
<keyword evidence="3" id="KW-0378">Hydrolase</keyword>
<evidence type="ECO:0000256" key="3">
    <source>
        <dbReference type="ARBA" id="ARBA00022801"/>
    </source>
</evidence>
<comment type="similarity">
    <text evidence="1">Belongs to the peptidase C48 family.</text>
</comment>
<evidence type="ECO:0000259" key="6">
    <source>
        <dbReference type="PROSITE" id="PS50600"/>
    </source>
</evidence>
<evidence type="ECO:0000313" key="7">
    <source>
        <dbReference type="EMBL" id="KAI1709528.1"/>
    </source>
</evidence>
<dbReference type="GO" id="GO:0006508">
    <property type="term" value="P:proteolysis"/>
    <property type="evidence" value="ECO:0007669"/>
    <property type="project" value="UniProtKB-KW"/>
</dbReference>
<dbReference type="GO" id="GO:0016929">
    <property type="term" value="F:deSUMOylase activity"/>
    <property type="evidence" value="ECO:0007669"/>
    <property type="project" value="TreeGrafter"/>
</dbReference>
<dbReference type="EMBL" id="JAKKPZ010000030">
    <property type="protein sequence ID" value="KAI1709528.1"/>
    <property type="molecule type" value="Genomic_DNA"/>
</dbReference>
<evidence type="ECO:0000256" key="5">
    <source>
        <dbReference type="SAM" id="MobiDB-lite"/>
    </source>
</evidence>
<dbReference type="InterPro" id="IPR038765">
    <property type="entry name" value="Papain-like_cys_pep_sf"/>
</dbReference>
<dbReference type="PANTHER" id="PTHR12606">
    <property type="entry name" value="SENTRIN/SUMO-SPECIFIC PROTEASE"/>
    <property type="match status" value="1"/>
</dbReference>
<dbReference type="GO" id="GO:0005634">
    <property type="term" value="C:nucleus"/>
    <property type="evidence" value="ECO:0007669"/>
    <property type="project" value="TreeGrafter"/>
</dbReference>
<name>A0AAD4MWL9_9BILA</name>
<proteinExistence type="inferred from homology"/>
<dbReference type="SUPFAM" id="SSF54001">
    <property type="entry name" value="Cysteine proteinases"/>
    <property type="match status" value="1"/>
</dbReference>
<keyword evidence="4" id="KW-0788">Thiol protease</keyword>
<feature type="domain" description="Ubiquitin-like protease family profile" evidence="6">
    <location>
        <begin position="80"/>
        <end position="249"/>
    </location>
</feature>
<dbReference type="InterPro" id="IPR003653">
    <property type="entry name" value="Peptidase_C48_C"/>
</dbReference>
<comment type="caution">
    <text evidence="7">The sequence shown here is derived from an EMBL/GenBank/DDBJ whole genome shotgun (WGS) entry which is preliminary data.</text>
</comment>
<feature type="compositionally biased region" description="Polar residues" evidence="5">
    <location>
        <begin position="54"/>
        <end position="66"/>
    </location>
</feature>
<dbReference type="PROSITE" id="PS50600">
    <property type="entry name" value="ULP_PROTEASE"/>
    <property type="match status" value="1"/>
</dbReference>
<evidence type="ECO:0000256" key="1">
    <source>
        <dbReference type="ARBA" id="ARBA00005234"/>
    </source>
</evidence>
<organism evidence="7 8">
    <name type="scientific">Ditylenchus destructor</name>
    <dbReference type="NCBI Taxonomy" id="166010"/>
    <lineage>
        <taxon>Eukaryota</taxon>
        <taxon>Metazoa</taxon>
        <taxon>Ecdysozoa</taxon>
        <taxon>Nematoda</taxon>
        <taxon>Chromadorea</taxon>
        <taxon>Rhabditida</taxon>
        <taxon>Tylenchina</taxon>
        <taxon>Tylenchomorpha</taxon>
        <taxon>Sphaerularioidea</taxon>
        <taxon>Anguinidae</taxon>
        <taxon>Anguininae</taxon>
        <taxon>Ditylenchus</taxon>
    </lineage>
</organism>
<sequence length="343" mass="39839">MSDSSKQLDQVEPSTIIKRGRGRPKKTNVISHKTVGEDPGAVQFSAKGPEDQVEPSTINKLGQETSDNVLSDNDPYAYKRFISPMRLATLLNNDEEWMNDDVLFAFLNLIRIRCNKNVVILHSLYARNRKFNDRLYKGDLDKFEIAIIPVFLEDKDHWTLGIYRRGRSVQYYDSIGTNSNEEEMSQVKEYIRCAVKDLTKGEHNDPEIELMDVYCNEYHNYEEDCLYTVNKQLDGYNCGFHVCLITESFLLDSEKTLLKDFNIKQERKRILHVLEGLINNDYFETFRLKENKRAAKEAEKTNVSEQENFAGFLLKMGNVELIRRTAVRSNSLSQVRRHDIVSI</sequence>
<keyword evidence="2" id="KW-0645">Protease</keyword>
<gene>
    <name evidence="7" type="ORF">DdX_11316</name>
</gene>
<evidence type="ECO:0000313" key="8">
    <source>
        <dbReference type="Proteomes" id="UP001201812"/>
    </source>
</evidence>
<dbReference type="Proteomes" id="UP001201812">
    <property type="component" value="Unassembled WGS sequence"/>
</dbReference>
<dbReference type="GO" id="GO:0016926">
    <property type="term" value="P:protein desumoylation"/>
    <property type="evidence" value="ECO:0007669"/>
    <property type="project" value="TreeGrafter"/>
</dbReference>
<keyword evidence="8" id="KW-1185">Reference proteome</keyword>
<dbReference type="Gene3D" id="3.40.395.10">
    <property type="entry name" value="Adenoviral Proteinase, Chain A"/>
    <property type="match status" value="1"/>
</dbReference>
<dbReference type="AlphaFoldDB" id="A0AAD4MWL9"/>
<dbReference type="PANTHER" id="PTHR12606:SF141">
    <property type="entry name" value="GH15225P-RELATED"/>
    <property type="match status" value="1"/>
</dbReference>
<evidence type="ECO:0000256" key="2">
    <source>
        <dbReference type="ARBA" id="ARBA00022670"/>
    </source>
</evidence>
<dbReference type="Pfam" id="PF02902">
    <property type="entry name" value="Peptidase_C48"/>
    <property type="match status" value="1"/>
</dbReference>
<evidence type="ECO:0000256" key="4">
    <source>
        <dbReference type="ARBA" id="ARBA00022807"/>
    </source>
</evidence>
<protein>
    <recommendedName>
        <fullName evidence="6">Ubiquitin-like protease family profile domain-containing protein</fullName>
    </recommendedName>
</protein>